<dbReference type="Proteomes" id="UP001172630">
    <property type="component" value="Unassembled WGS sequence"/>
</dbReference>
<gene>
    <name evidence="5" type="ORF">PY650_21685</name>
</gene>
<keyword evidence="5" id="KW-0560">Oxidoreductase</keyword>
<evidence type="ECO:0000256" key="1">
    <source>
        <dbReference type="ARBA" id="ARBA00001917"/>
    </source>
</evidence>
<proteinExistence type="inferred from homology"/>
<keyword evidence="2" id="KW-0285">Flavoprotein</keyword>
<dbReference type="PANTHER" id="PTHR43567">
    <property type="entry name" value="FLAVOREDOXIN-RELATED-RELATED"/>
    <property type="match status" value="1"/>
</dbReference>
<reference evidence="5" key="1">
    <citation type="submission" date="2023-06" db="EMBL/GenBank/DDBJ databases">
        <title>Phylogenetic Diversity of Rhizobium strains.</title>
        <authorList>
            <person name="Moura F.T."/>
            <person name="Helene L.C.F."/>
            <person name="Hungria M."/>
        </authorList>
    </citation>
    <scope>NUCLEOTIDE SEQUENCE</scope>
    <source>
        <strain evidence="5">CCGE524</strain>
    </source>
</reference>
<sequence>MDTRIKPVELAKAYRLINHGPTVLVSSRYAGTDDVMAAAWCCALDVDPPKLTVVLESTSKTRSLIEAGGEFVVQIPTVKQVELTRYLGTHSLGEQSDKLARSGVGIFDMPERNQPFVAGCSGWLACKIVREPHIQKQYDLFIADVDAAWADERVFSEGHWHFETADPGWRSIHHVAGGHFYAIGQPVISD</sequence>
<dbReference type="InterPro" id="IPR012349">
    <property type="entry name" value="Split_barrel_FMN-bd"/>
</dbReference>
<dbReference type="SUPFAM" id="SSF50475">
    <property type="entry name" value="FMN-binding split barrel"/>
    <property type="match status" value="1"/>
</dbReference>
<comment type="caution">
    <text evidence="5">The sequence shown here is derived from an EMBL/GenBank/DDBJ whole genome shotgun (WGS) entry which is preliminary data.</text>
</comment>
<evidence type="ECO:0000256" key="2">
    <source>
        <dbReference type="ARBA" id="ARBA00022630"/>
    </source>
</evidence>
<dbReference type="EC" id="1.-.-.-" evidence="5"/>
<dbReference type="RefSeq" id="WP_285881606.1">
    <property type="nucleotide sequence ID" value="NZ_JARFYN010000030.1"/>
</dbReference>
<evidence type="ECO:0000313" key="6">
    <source>
        <dbReference type="Proteomes" id="UP001172630"/>
    </source>
</evidence>
<evidence type="ECO:0000259" key="4">
    <source>
        <dbReference type="SMART" id="SM00903"/>
    </source>
</evidence>
<dbReference type="InterPro" id="IPR052174">
    <property type="entry name" value="Flavoredoxin"/>
</dbReference>
<evidence type="ECO:0000256" key="3">
    <source>
        <dbReference type="ARBA" id="ARBA00038054"/>
    </source>
</evidence>
<dbReference type="GO" id="GO:0016491">
    <property type="term" value="F:oxidoreductase activity"/>
    <property type="evidence" value="ECO:0007669"/>
    <property type="project" value="UniProtKB-KW"/>
</dbReference>
<dbReference type="PANTHER" id="PTHR43567:SF1">
    <property type="entry name" value="FLAVOREDOXIN"/>
    <property type="match status" value="1"/>
</dbReference>
<comment type="similarity">
    <text evidence="3">Belongs to the flavoredoxin family.</text>
</comment>
<accession>A0ABT7KHU3</accession>
<protein>
    <submittedName>
        <fullName evidence="5">Flavin reductase family protein</fullName>
        <ecNumber evidence="5">1.-.-.-</ecNumber>
    </submittedName>
</protein>
<dbReference type="Pfam" id="PF01613">
    <property type="entry name" value="Flavin_Reduct"/>
    <property type="match status" value="1"/>
</dbReference>
<evidence type="ECO:0000313" key="5">
    <source>
        <dbReference type="EMBL" id="MDL2408210.1"/>
    </source>
</evidence>
<organism evidence="5 6">
    <name type="scientific">Rhizobium calliandrae</name>
    <dbReference type="NCBI Taxonomy" id="1312182"/>
    <lineage>
        <taxon>Bacteria</taxon>
        <taxon>Pseudomonadati</taxon>
        <taxon>Pseudomonadota</taxon>
        <taxon>Alphaproteobacteria</taxon>
        <taxon>Hyphomicrobiales</taxon>
        <taxon>Rhizobiaceae</taxon>
        <taxon>Rhizobium/Agrobacterium group</taxon>
        <taxon>Rhizobium</taxon>
    </lineage>
</organism>
<dbReference type="InterPro" id="IPR002563">
    <property type="entry name" value="Flavin_Rdtase-like_dom"/>
</dbReference>
<keyword evidence="6" id="KW-1185">Reference proteome</keyword>
<feature type="domain" description="Flavin reductase like" evidence="4">
    <location>
        <begin position="15"/>
        <end position="162"/>
    </location>
</feature>
<name>A0ABT7KHU3_9HYPH</name>
<dbReference type="Gene3D" id="2.30.110.10">
    <property type="entry name" value="Electron Transport, Fmn-binding Protein, Chain A"/>
    <property type="match status" value="1"/>
</dbReference>
<dbReference type="EMBL" id="JARFYN010000030">
    <property type="protein sequence ID" value="MDL2408210.1"/>
    <property type="molecule type" value="Genomic_DNA"/>
</dbReference>
<comment type="cofactor">
    <cofactor evidence="1">
        <name>FMN</name>
        <dbReference type="ChEBI" id="CHEBI:58210"/>
    </cofactor>
</comment>
<dbReference type="SMART" id="SM00903">
    <property type="entry name" value="Flavin_Reduct"/>
    <property type="match status" value="1"/>
</dbReference>